<keyword evidence="2" id="KW-0539">Nucleus</keyword>
<dbReference type="GO" id="GO:0005634">
    <property type="term" value="C:nucleus"/>
    <property type="evidence" value="ECO:0007669"/>
    <property type="project" value="UniProtKB-SubCell"/>
</dbReference>
<dbReference type="AlphaFoldDB" id="A0A9P8UEQ4"/>
<dbReference type="PRINTS" id="PR00755">
    <property type="entry name" value="AFLATOXINBRP"/>
</dbReference>
<feature type="domain" description="Zn(2)-C6 fungal-type" evidence="3">
    <location>
        <begin position="15"/>
        <end position="43"/>
    </location>
</feature>
<proteinExistence type="predicted"/>
<protein>
    <submittedName>
        <fullName evidence="4">Fungal-specific transcription factor domain-containing protein</fullName>
    </submittedName>
</protein>
<dbReference type="InterPro" id="IPR021858">
    <property type="entry name" value="Fun_TF"/>
</dbReference>
<dbReference type="SUPFAM" id="SSF57701">
    <property type="entry name" value="Zn2/Cys6 DNA-binding domain"/>
    <property type="match status" value="1"/>
</dbReference>
<dbReference type="Proteomes" id="UP000758603">
    <property type="component" value="Unassembled WGS sequence"/>
</dbReference>
<evidence type="ECO:0000313" key="4">
    <source>
        <dbReference type="EMBL" id="KAH6648600.1"/>
    </source>
</evidence>
<comment type="subcellular location">
    <subcellularLocation>
        <location evidence="1">Nucleus</location>
    </subcellularLocation>
</comment>
<sequence length="603" mass="67445">MPPARKPGSRRMRGACVQCARRKRKCDHKRPHCSQCLKHGETCEPQIFKSWNATLSPSATAQQTGRSEWELPPQNDIQDVIQNVDSGLSGALTPAPSSESPTATVLESIGDIADTTVHQESGTDWQSQLSFTNELFATSSNTFIQPIENLSTTDISLIDHVVDPFFAAAARPYSDSLMPSAAVASAPTLAPGLLYCPIPWPDDMLASPKRQFLWQYFLQSIEANGLCVDWEDVGHMPGFQDPFVVTIPHLAITNPVLREAVLTFSMFQYNALQNQLTFDRLMVNAWRSACQGLRAQLTTLHEEDGWGVLSMISACCLLHWCAPDKREEFLRLAAKLAVIFLKRSRSSTSIPSVYRESILTSFRWTTISALCSLQPPSRVLSDEVCDIVELDSHEIVQNYSSPFQSWISHPIYAFSARLVNPLLRIGHLAELQLSRQRDKEDIPDESLELRIVNLEETLLSARDTELDVITSPTGATDPLAVASLNEAMHAASVILFYTRFRGLPFTAPLIRRQVQIAVSEICKTRVDSRVSYAVVFPLFIAGCEAVDSQVRDIIADRIRTPKGLFFDRGDIAAALRHIWEIRDLHPGLTWPHWVNKGMRRICH</sequence>
<dbReference type="InterPro" id="IPR001138">
    <property type="entry name" value="Zn2Cys6_DnaBD"/>
</dbReference>
<dbReference type="RefSeq" id="XP_045955107.1">
    <property type="nucleotide sequence ID" value="XM_046103491.1"/>
</dbReference>
<dbReference type="GO" id="GO:0000981">
    <property type="term" value="F:DNA-binding transcription factor activity, RNA polymerase II-specific"/>
    <property type="evidence" value="ECO:0007669"/>
    <property type="project" value="InterPro"/>
</dbReference>
<organism evidence="4 5">
    <name type="scientific">Truncatella angustata</name>
    <dbReference type="NCBI Taxonomy" id="152316"/>
    <lineage>
        <taxon>Eukaryota</taxon>
        <taxon>Fungi</taxon>
        <taxon>Dikarya</taxon>
        <taxon>Ascomycota</taxon>
        <taxon>Pezizomycotina</taxon>
        <taxon>Sordariomycetes</taxon>
        <taxon>Xylariomycetidae</taxon>
        <taxon>Amphisphaeriales</taxon>
        <taxon>Sporocadaceae</taxon>
        <taxon>Truncatella</taxon>
    </lineage>
</organism>
<comment type="caution">
    <text evidence="4">The sequence shown here is derived from an EMBL/GenBank/DDBJ whole genome shotgun (WGS) entry which is preliminary data.</text>
</comment>
<evidence type="ECO:0000256" key="1">
    <source>
        <dbReference type="ARBA" id="ARBA00004123"/>
    </source>
</evidence>
<dbReference type="EMBL" id="JAGPXC010000007">
    <property type="protein sequence ID" value="KAH6648600.1"/>
    <property type="molecule type" value="Genomic_DNA"/>
</dbReference>
<dbReference type="Pfam" id="PF00172">
    <property type="entry name" value="Zn_clus"/>
    <property type="match status" value="1"/>
</dbReference>
<gene>
    <name evidence="4" type="ORF">BKA67DRAFT_575307</name>
</gene>
<dbReference type="PANTHER" id="PTHR37534">
    <property type="entry name" value="TRANSCRIPTIONAL ACTIVATOR PROTEIN UGA3"/>
    <property type="match status" value="1"/>
</dbReference>
<evidence type="ECO:0000313" key="5">
    <source>
        <dbReference type="Proteomes" id="UP000758603"/>
    </source>
</evidence>
<dbReference type="InterPro" id="IPR036864">
    <property type="entry name" value="Zn2-C6_fun-type_DNA-bd_sf"/>
</dbReference>
<reference evidence="4" key="1">
    <citation type="journal article" date="2021" name="Nat. Commun.">
        <title>Genetic determinants of endophytism in the Arabidopsis root mycobiome.</title>
        <authorList>
            <person name="Mesny F."/>
            <person name="Miyauchi S."/>
            <person name="Thiergart T."/>
            <person name="Pickel B."/>
            <person name="Atanasova L."/>
            <person name="Karlsson M."/>
            <person name="Huettel B."/>
            <person name="Barry K.W."/>
            <person name="Haridas S."/>
            <person name="Chen C."/>
            <person name="Bauer D."/>
            <person name="Andreopoulos W."/>
            <person name="Pangilinan J."/>
            <person name="LaButti K."/>
            <person name="Riley R."/>
            <person name="Lipzen A."/>
            <person name="Clum A."/>
            <person name="Drula E."/>
            <person name="Henrissat B."/>
            <person name="Kohler A."/>
            <person name="Grigoriev I.V."/>
            <person name="Martin F.M."/>
            <person name="Hacquard S."/>
        </authorList>
    </citation>
    <scope>NUCLEOTIDE SEQUENCE</scope>
    <source>
        <strain evidence="4">MPI-SDFR-AT-0073</strain>
    </source>
</reference>
<name>A0A9P8UEQ4_9PEZI</name>
<accession>A0A9P8UEQ4</accession>
<dbReference type="GO" id="GO:0008270">
    <property type="term" value="F:zinc ion binding"/>
    <property type="evidence" value="ECO:0007669"/>
    <property type="project" value="InterPro"/>
</dbReference>
<dbReference type="CDD" id="cd00067">
    <property type="entry name" value="GAL4"/>
    <property type="match status" value="1"/>
</dbReference>
<dbReference type="PROSITE" id="PS50048">
    <property type="entry name" value="ZN2_CY6_FUNGAL_2"/>
    <property type="match status" value="1"/>
</dbReference>
<dbReference type="PANTHER" id="PTHR37534:SF46">
    <property type="entry name" value="ZN(II)2CYS6 TRANSCRIPTION FACTOR (EUROFUNG)"/>
    <property type="match status" value="1"/>
</dbReference>
<dbReference type="SMART" id="SM00066">
    <property type="entry name" value="GAL4"/>
    <property type="match status" value="1"/>
</dbReference>
<dbReference type="OrthoDB" id="5229455at2759"/>
<dbReference type="PROSITE" id="PS00463">
    <property type="entry name" value="ZN2_CY6_FUNGAL_1"/>
    <property type="match status" value="1"/>
</dbReference>
<evidence type="ECO:0000259" key="3">
    <source>
        <dbReference type="PROSITE" id="PS50048"/>
    </source>
</evidence>
<keyword evidence="5" id="KW-1185">Reference proteome</keyword>
<dbReference type="Gene3D" id="4.10.240.10">
    <property type="entry name" value="Zn(2)-C6 fungal-type DNA-binding domain"/>
    <property type="match status" value="1"/>
</dbReference>
<evidence type="ECO:0000256" key="2">
    <source>
        <dbReference type="ARBA" id="ARBA00023242"/>
    </source>
</evidence>
<dbReference type="GeneID" id="70132383"/>
<dbReference type="Pfam" id="PF11951">
    <property type="entry name" value="Fungal_trans_2"/>
    <property type="match status" value="1"/>
</dbReference>